<dbReference type="AlphaFoldDB" id="A0AAD9RDZ8"/>
<protein>
    <submittedName>
        <fullName evidence="1">Uncharacterized protein</fullName>
    </submittedName>
</protein>
<dbReference type="EMBL" id="JAIFRP010004259">
    <property type="protein sequence ID" value="KAK2577583.1"/>
    <property type="molecule type" value="Genomic_DNA"/>
</dbReference>
<reference evidence="1" key="2">
    <citation type="journal article" date="2023" name="Commun. Biol.">
        <title>Intrasexual cuticular hydrocarbon dimorphism in a wasp sheds light on hydrocarbon biosynthesis genes in Hymenoptera.</title>
        <authorList>
            <person name="Moris V.C."/>
            <person name="Podsiadlowski L."/>
            <person name="Martin S."/>
            <person name="Oeyen J.P."/>
            <person name="Donath A."/>
            <person name="Petersen M."/>
            <person name="Wilbrandt J."/>
            <person name="Misof B."/>
            <person name="Liedtke D."/>
            <person name="Thamm M."/>
            <person name="Scheiner R."/>
            <person name="Schmitt T."/>
            <person name="Niehuis O."/>
        </authorList>
    </citation>
    <scope>NUCLEOTIDE SEQUENCE</scope>
    <source>
        <strain evidence="1">GBR_01_08_01A</strain>
    </source>
</reference>
<gene>
    <name evidence="1" type="ORF">KPH14_012901</name>
</gene>
<sequence length="82" mass="8961">MAGGVAIYERKLDSDALNSRSQPLIRINKEKTGLEECNVISTDIGDICKAETTIDGERVLLIATYLSNGTTLNNKIKFMEGV</sequence>
<comment type="caution">
    <text evidence="1">The sequence shown here is derived from an EMBL/GenBank/DDBJ whole genome shotgun (WGS) entry which is preliminary data.</text>
</comment>
<accession>A0AAD9RDZ8</accession>
<proteinExistence type="predicted"/>
<reference evidence="1" key="1">
    <citation type="submission" date="2021-08" db="EMBL/GenBank/DDBJ databases">
        <authorList>
            <person name="Misof B."/>
            <person name="Oliver O."/>
            <person name="Podsiadlowski L."/>
            <person name="Donath A."/>
            <person name="Peters R."/>
            <person name="Mayer C."/>
            <person name="Rust J."/>
            <person name="Gunkel S."/>
            <person name="Lesny P."/>
            <person name="Martin S."/>
            <person name="Oeyen J.P."/>
            <person name="Petersen M."/>
            <person name="Panagiotis P."/>
            <person name="Wilbrandt J."/>
            <person name="Tanja T."/>
        </authorList>
    </citation>
    <scope>NUCLEOTIDE SEQUENCE</scope>
    <source>
        <strain evidence="1">GBR_01_08_01A</strain>
        <tissue evidence="1">Thorax + abdomen</tissue>
    </source>
</reference>
<evidence type="ECO:0000313" key="1">
    <source>
        <dbReference type="EMBL" id="KAK2577583.1"/>
    </source>
</evidence>
<feature type="non-terminal residue" evidence="1">
    <location>
        <position position="82"/>
    </location>
</feature>
<dbReference type="Proteomes" id="UP001258017">
    <property type="component" value="Unassembled WGS sequence"/>
</dbReference>
<keyword evidence="2" id="KW-1185">Reference proteome</keyword>
<organism evidence="1 2">
    <name type="scientific">Odynerus spinipes</name>
    <dbReference type="NCBI Taxonomy" id="1348599"/>
    <lineage>
        <taxon>Eukaryota</taxon>
        <taxon>Metazoa</taxon>
        <taxon>Ecdysozoa</taxon>
        <taxon>Arthropoda</taxon>
        <taxon>Hexapoda</taxon>
        <taxon>Insecta</taxon>
        <taxon>Pterygota</taxon>
        <taxon>Neoptera</taxon>
        <taxon>Endopterygota</taxon>
        <taxon>Hymenoptera</taxon>
        <taxon>Apocrita</taxon>
        <taxon>Aculeata</taxon>
        <taxon>Vespoidea</taxon>
        <taxon>Vespidae</taxon>
        <taxon>Eumeninae</taxon>
        <taxon>Odynerus</taxon>
    </lineage>
</organism>
<evidence type="ECO:0000313" key="2">
    <source>
        <dbReference type="Proteomes" id="UP001258017"/>
    </source>
</evidence>
<name>A0AAD9RDZ8_9HYME</name>